<dbReference type="Proteomes" id="UP000199034">
    <property type="component" value="Unassembled WGS sequence"/>
</dbReference>
<dbReference type="Gene3D" id="1.20.1250.20">
    <property type="entry name" value="MFS general substrate transporter like domains"/>
    <property type="match status" value="2"/>
</dbReference>
<proteinExistence type="predicted"/>
<dbReference type="PANTHER" id="PTHR23518:SF2">
    <property type="entry name" value="MAJOR FACILITATOR SUPERFAMILY TRANSPORTER"/>
    <property type="match status" value="1"/>
</dbReference>
<evidence type="ECO:0000256" key="2">
    <source>
        <dbReference type="ARBA" id="ARBA00022692"/>
    </source>
</evidence>
<dbReference type="PROSITE" id="PS50850">
    <property type="entry name" value="MFS"/>
    <property type="match status" value="1"/>
</dbReference>
<dbReference type="AlphaFoldDB" id="A0A1G6VRL9"/>
<keyword evidence="4" id="KW-0472">Membrane</keyword>
<dbReference type="OrthoDB" id="9803985at2"/>
<dbReference type="STRING" id="1045774.SAMN05421872_10923"/>
<evidence type="ECO:0000259" key="5">
    <source>
        <dbReference type="PROSITE" id="PS50850"/>
    </source>
</evidence>
<keyword evidence="7" id="KW-1185">Reference proteome</keyword>
<evidence type="ECO:0000256" key="4">
    <source>
        <dbReference type="ARBA" id="ARBA00023136"/>
    </source>
</evidence>
<dbReference type="InterPro" id="IPR020846">
    <property type="entry name" value="MFS_dom"/>
</dbReference>
<reference evidence="6 7" key="1">
    <citation type="submission" date="2016-10" db="EMBL/GenBank/DDBJ databases">
        <authorList>
            <person name="de Groot N.N."/>
        </authorList>
    </citation>
    <scope>NUCLEOTIDE SEQUENCE [LARGE SCALE GENOMIC DNA]</scope>
    <source>
        <strain evidence="6 7">CGMCC 4.6858</strain>
    </source>
</reference>
<evidence type="ECO:0000313" key="7">
    <source>
        <dbReference type="Proteomes" id="UP000199034"/>
    </source>
</evidence>
<keyword evidence="3" id="KW-1133">Transmembrane helix</keyword>
<evidence type="ECO:0000256" key="1">
    <source>
        <dbReference type="ARBA" id="ARBA00004651"/>
    </source>
</evidence>
<dbReference type="RefSeq" id="WP_090858530.1">
    <property type="nucleotide sequence ID" value="NZ_FMZM01000009.1"/>
</dbReference>
<sequence>MYLSLRERPDAPSVPDATRRRPVGRTVVLLGCVSLLTDVSSESVAAILPLYLSVVVGLSPAAYGVVEGLYQGVSALVRLGAGWVSDRTGRPKWVAASGYGVSAVSRVLLPLVSGLGAVSAVVTADRVGKGIRTSPRDAMIAADADPEHLGRAFGVHRALDAVGAFLGPVLAFVVLWLVPGGYRSVMVLSIAFAVAGLALLVLFVPAGAGAVPVPAGPAPPRVRWRDLRSPELLRVSVVAGALGLLTVGDGFVYLVLLESGGFAAHWFPVLYVGTSAAYLLLALPVGRLADRCGRARVLVVGHLALAAAYAGATLLATRSVAVGTVATVLLLGLFYAATDGVLAAVAGQAVPVRARASGIALAQTVVAVARLLSAVGFGVLWLVVGPTVALLGVAAGLVLLVPAALRLLAPASR</sequence>
<dbReference type="InterPro" id="IPR036259">
    <property type="entry name" value="MFS_trans_sf"/>
</dbReference>
<accession>A0A1G6VRL9</accession>
<protein>
    <submittedName>
        <fullName evidence="6">Na+/melibiose symporter</fullName>
    </submittedName>
</protein>
<evidence type="ECO:0000256" key="3">
    <source>
        <dbReference type="ARBA" id="ARBA00022989"/>
    </source>
</evidence>
<comment type="subcellular location">
    <subcellularLocation>
        <location evidence="1">Cell membrane</location>
        <topology evidence="1">Multi-pass membrane protein</topology>
    </subcellularLocation>
</comment>
<dbReference type="GO" id="GO:0022857">
    <property type="term" value="F:transmembrane transporter activity"/>
    <property type="evidence" value="ECO:0007669"/>
    <property type="project" value="InterPro"/>
</dbReference>
<keyword evidence="2" id="KW-0812">Transmembrane</keyword>
<dbReference type="GO" id="GO:0005886">
    <property type="term" value="C:plasma membrane"/>
    <property type="evidence" value="ECO:0007669"/>
    <property type="project" value="UniProtKB-SubCell"/>
</dbReference>
<dbReference type="Pfam" id="PF07690">
    <property type="entry name" value="MFS_1"/>
    <property type="match status" value="1"/>
</dbReference>
<dbReference type="CDD" id="cd17370">
    <property type="entry name" value="MFS_MJ1317_like"/>
    <property type="match status" value="1"/>
</dbReference>
<evidence type="ECO:0000313" key="6">
    <source>
        <dbReference type="EMBL" id="SDD56063.1"/>
    </source>
</evidence>
<organism evidence="6 7">
    <name type="scientific">Nocardioides lianchengensis</name>
    <dbReference type="NCBI Taxonomy" id="1045774"/>
    <lineage>
        <taxon>Bacteria</taxon>
        <taxon>Bacillati</taxon>
        <taxon>Actinomycetota</taxon>
        <taxon>Actinomycetes</taxon>
        <taxon>Propionibacteriales</taxon>
        <taxon>Nocardioidaceae</taxon>
        <taxon>Nocardioides</taxon>
    </lineage>
</organism>
<dbReference type="InterPro" id="IPR011701">
    <property type="entry name" value="MFS"/>
</dbReference>
<gene>
    <name evidence="6" type="ORF">SAMN05421872_10923</name>
</gene>
<dbReference type="EMBL" id="FMZM01000009">
    <property type="protein sequence ID" value="SDD56063.1"/>
    <property type="molecule type" value="Genomic_DNA"/>
</dbReference>
<name>A0A1G6VRL9_9ACTN</name>
<feature type="domain" description="Major facilitator superfamily (MFS) profile" evidence="5">
    <location>
        <begin position="26"/>
        <end position="413"/>
    </location>
</feature>
<dbReference type="SUPFAM" id="SSF103473">
    <property type="entry name" value="MFS general substrate transporter"/>
    <property type="match status" value="1"/>
</dbReference>
<dbReference type="PANTHER" id="PTHR23518">
    <property type="entry name" value="C-METHYLTRANSFERASE"/>
    <property type="match status" value="1"/>
</dbReference>